<comment type="caution">
    <text evidence="1">The sequence shown here is derived from an EMBL/GenBank/DDBJ whole genome shotgun (WGS) entry which is preliminary data.</text>
</comment>
<dbReference type="AlphaFoldDB" id="A0A6L6QN97"/>
<organism evidence="1 2">
    <name type="scientific">Massilia eburnea</name>
    <dbReference type="NCBI Taxonomy" id="1776165"/>
    <lineage>
        <taxon>Bacteria</taxon>
        <taxon>Pseudomonadati</taxon>
        <taxon>Pseudomonadota</taxon>
        <taxon>Betaproteobacteria</taxon>
        <taxon>Burkholderiales</taxon>
        <taxon>Oxalobacteraceae</taxon>
        <taxon>Telluria group</taxon>
        <taxon>Massilia</taxon>
    </lineage>
</organism>
<dbReference type="Proteomes" id="UP000472320">
    <property type="component" value="Unassembled WGS sequence"/>
</dbReference>
<protein>
    <submittedName>
        <fullName evidence="1">Uncharacterized protein</fullName>
    </submittedName>
</protein>
<dbReference type="EMBL" id="WNKX01000021">
    <property type="protein sequence ID" value="MTW13347.1"/>
    <property type="molecule type" value="Genomic_DNA"/>
</dbReference>
<reference evidence="1 2" key="1">
    <citation type="submission" date="2019-11" db="EMBL/GenBank/DDBJ databases">
        <title>Type strains purchased from KCTC, JCM and DSMZ.</title>
        <authorList>
            <person name="Lu H."/>
        </authorList>
    </citation>
    <scope>NUCLEOTIDE SEQUENCE [LARGE SCALE GENOMIC DNA]</scope>
    <source>
        <strain evidence="1 2">JCM 31587</strain>
    </source>
</reference>
<name>A0A6L6QN97_9BURK</name>
<evidence type="ECO:0000313" key="1">
    <source>
        <dbReference type="EMBL" id="MTW13347.1"/>
    </source>
</evidence>
<evidence type="ECO:0000313" key="2">
    <source>
        <dbReference type="Proteomes" id="UP000472320"/>
    </source>
</evidence>
<sequence>MATLIRHRKTRIITLEAGDDLHEHCKPRDIALVSDPAGWWTYFIGEDGAVERYDIPFATYNEALWSAKAAAEFDAQ</sequence>
<accession>A0A6L6QN97</accession>
<keyword evidence="2" id="KW-1185">Reference proteome</keyword>
<proteinExistence type="predicted"/>
<dbReference type="RefSeq" id="WP_155456267.1">
    <property type="nucleotide sequence ID" value="NZ_WNKX01000021.1"/>
</dbReference>
<dbReference type="OrthoDB" id="8780025at2"/>
<gene>
    <name evidence="1" type="ORF">GM658_22310</name>
</gene>